<evidence type="ECO:0000259" key="14">
    <source>
        <dbReference type="SMART" id="SM01124"/>
    </source>
</evidence>
<evidence type="ECO:0000256" key="11">
    <source>
        <dbReference type="ARBA" id="ARBA00023211"/>
    </source>
</evidence>
<evidence type="ECO:0000256" key="12">
    <source>
        <dbReference type="ARBA" id="ARBA00023242"/>
    </source>
</evidence>
<keyword evidence="11" id="KW-0464">Manganese</keyword>
<comment type="cofactor">
    <cofactor evidence="3">
        <name>Fe(2+)</name>
        <dbReference type="ChEBI" id="CHEBI:29033"/>
    </cofactor>
</comment>
<dbReference type="InterPro" id="IPR041816">
    <property type="entry name" value="Dbr1_N"/>
</dbReference>
<evidence type="ECO:0000256" key="13">
    <source>
        <dbReference type="SAM" id="MobiDB-lite"/>
    </source>
</evidence>
<evidence type="ECO:0000256" key="1">
    <source>
        <dbReference type="ARBA" id="ARBA00001936"/>
    </source>
</evidence>
<protein>
    <recommendedName>
        <fullName evidence="14">Lariat debranching enzyme C-terminal domain-containing protein</fullName>
    </recommendedName>
</protein>
<sequence length="795" mass="87408">MAPVRIAVEGCGHGSLNDIYGTVDRKATEKGWDSVDLVIIGGDFQALRNANDATCLSVPDKFKQIGDFHEYYSGARTAPYLTLFIGGNHEASNYLSELYYGGWVAPNIYFMGAANIVRFGPLRISGMSGIWKGYDYRKPHYERLPYSRDDVSSIYHIREVDVRKLLQVRTQIDIGLSHDWPKGVEKLGDFGTLFRKKSGFKADSDAGKLGSVAARQALNHLRPAYWLSAHLHVRYTANVPHDPPRADSTSLTPPNPDDPASDTNNEAPIPRSDVNTNTLAGHHLLGTATGDEQSRIKAWNEFGDKARRAEKEKRDQDEFMRMVRARQPKAPRNITFTETAKIGGGPIQTFVRGADGEKVESVPIDGENIESVDKVSQGINPMNASSEEAVFKQDILFAGSTEDIQTTKHVKTTQDVKTSNDVADNIDKISISTSPSSAASVKSPPAEKALPKADISLNWADDCSPDPWWSDGVDDRVREVEFELPTSLEKSCVPKAAVNNPSSELLPPPEMIKNLVTQFLTLDKPHNHDDFVELLEIEPVSEHDGSAMESPLRLMYDKEWLAITRAFADELEFGGNPKGSVPAHKGYEFYQQRISEEEEWVHENVVNAGLLNIPTDFVPTAPVYDPQVSINTREQPKEYTNPQTSAFCNLIGIENKFDMSEEERQARMEAGPRPDEPRQHFQGNRGGRGGRGRGGRSRGGRGGRGPGRGGYSGRGGRGNSGPSTQNAGACISAHTRLAGKNIMETGKTETKKGSASSVNRTRASSMATTNSTTRPMMLRNQVNVKADSLVIFRGP</sequence>
<evidence type="ECO:0000256" key="7">
    <source>
        <dbReference type="ARBA" id="ARBA00022723"/>
    </source>
</evidence>
<dbReference type="Pfam" id="PF00149">
    <property type="entry name" value="Metallophos"/>
    <property type="match status" value="1"/>
</dbReference>
<evidence type="ECO:0000313" key="15">
    <source>
        <dbReference type="EMBL" id="KAJ5604169.1"/>
    </source>
</evidence>
<dbReference type="SMART" id="SM01124">
    <property type="entry name" value="DBR1"/>
    <property type="match status" value="1"/>
</dbReference>
<comment type="caution">
    <text evidence="15">The sequence shown here is derived from an EMBL/GenBank/DDBJ whole genome shotgun (WGS) entry which is preliminary data.</text>
</comment>
<dbReference type="PANTHER" id="PTHR12849:SF0">
    <property type="entry name" value="LARIAT DEBRANCHING ENZYME"/>
    <property type="match status" value="1"/>
</dbReference>
<feature type="domain" description="Lariat debranching enzyme C-terminal" evidence="14">
    <location>
        <begin position="506"/>
        <end position="657"/>
    </location>
</feature>
<dbReference type="SUPFAM" id="SSF56300">
    <property type="entry name" value="Metallo-dependent phosphatases"/>
    <property type="match status" value="1"/>
</dbReference>
<organism evidence="15 16">
    <name type="scientific">Penicillium hordei</name>
    <dbReference type="NCBI Taxonomy" id="40994"/>
    <lineage>
        <taxon>Eukaryota</taxon>
        <taxon>Fungi</taxon>
        <taxon>Dikarya</taxon>
        <taxon>Ascomycota</taxon>
        <taxon>Pezizomycotina</taxon>
        <taxon>Eurotiomycetes</taxon>
        <taxon>Eurotiomycetidae</taxon>
        <taxon>Eurotiales</taxon>
        <taxon>Aspergillaceae</taxon>
        <taxon>Penicillium</taxon>
    </lineage>
</organism>
<dbReference type="GeneID" id="81588424"/>
<dbReference type="CDD" id="cd00844">
    <property type="entry name" value="MPP_Dbr1_N"/>
    <property type="match status" value="1"/>
</dbReference>
<evidence type="ECO:0000313" key="16">
    <source>
        <dbReference type="Proteomes" id="UP001213799"/>
    </source>
</evidence>
<feature type="region of interest" description="Disordered" evidence="13">
    <location>
        <begin position="238"/>
        <end position="277"/>
    </location>
</feature>
<evidence type="ECO:0000256" key="5">
    <source>
        <dbReference type="ARBA" id="ARBA00006045"/>
    </source>
</evidence>
<proteinExistence type="inferred from homology"/>
<evidence type="ECO:0000256" key="3">
    <source>
        <dbReference type="ARBA" id="ARBA00001954"/>
    </source>
</evidence>
<comment type="similarity">
    <text evidence="5">Belongs to the lariat debranching enzyme family.</text>
</comment>
<dbReference type="GO" id="GO:0008419">
    <property type="term" value="F:RNA lariat debranching enzyme activity"/>
    <property type="evidence" value="ECO:0007669"/>
    <property type="project" value="UniProtKB-ARBA"/>
</dbReference>
<evidence type="ECO:0000256" key="2">
    <source>
        <dbReference type="ARBA" id="ARBA00001947"/>
    </source>
</evidence>
<evidence type="ECO:0000256" key="10">
    <source>
        <dbReference type="ARBA" id="ARBA00023004"/>
    </source>
</evidence>
<feature type="region of interest" description="Disordered" evidence="13">
    <location>
        <begin position="744"/>
        <end position="769"/>
    </location>
</feature>
<reference evidence="15" key="1">
    <citation type="journal article" date="2023" name="IMA Fungus">
        <title>Comparative genomic study of the Penicillium genus elucidates a diverse pangenome and 15 lateral gene transfer events.</title>
        <authorList>
            <person name="Petersen C."/>
            <person name="Sorensen T."/>
            <person name="Nielsen M.R."/>
            <person name="Sondergaard T.E."/>
            <person name="Sorensen J.L."/>
            <person name="Fitzpatrick D.A."/>
            <person name="Frisvad J.C."/>
            <person name="Nielsen K.L."/>
        </authorList>
    </citation>
    <scope>NUCLEOTIDE SEQUENCE</scope>
    <source>
        <strain evidence="15">IBT 12815</strain>
    </source>
</reference>
<evidence type="ECO:0000256" key="4">
    <source>
        <dbReference type="ARBA" id="ARBA00004123"/>
    </source>
</evidence>
<feature type="compositionally biased region" description="Gly residues" evidence="13">
    <location>
        <begin position="702"/>
        <end position="719"/>
    </location>
</feature>
<dbReference type="InterPro" id="IPR007708">
    <property type="entry name" value="DBR1_C"/>
</dbReference>
<dbReference type="EMBL" id="JAQJAE010000003">
    <property type="protein sequence ID" value="KAJ5604169.1"/>
    <property type="molecule type" value="Genomic_DNA"/>
</dbReference>
<dbReference type="RefSeq" id="XP_056753967.1">
    <property type="nucleotide sequence ID" value="XM_056898182.1"/>
</dbReference>
<comment type="cofactor">
    <cofactor evidence="1">
        <name>Mn(2+)</name>
        <dbReference type="ChEBI" id="CHEBI:29035"/>
    </cofactor>
</comment>
<evidence type="ECO:0000256" key="9">
    <source>
        <dbReference type="ARBA" id="ARBA00022833"/>
    </source>
</evidence>
<feature type="compositionally biased region" description="Polar residues" evidence="13">
    <location>
        <begin position="753"/>
        <end position="769"/>
    </location>
</feature>
<comment type="subcellular location">
    <subcellularLocation>
        <location evidence="4">Nucleus</location>
    </subcellularLocation>
</comment>
<reference evidence="15" key="2">
    <citation type="submission" date="2023-01" db="EMBL/GenBank/DDBJ databases">
        <authorList>
            <person name="Petersen C."/>
        </authorList>
    </citation>
    <scope>NUCLEOTIDE SEQUENCE</scope>
    <source>
        <strain evidence="15">IBT 12815</strain>
    </source>
</reference>
<keyword evidence="6" id="KW-0507">mRNA processing</keyword>
<keyword evidence="9" id="KW-0862">Zinc</keyword>
<dbReference type="AlphaFoldDB" id="A0AAD6E940"/>
<dbReference type="Pfam" id="PF05011">
    <property type="entry name" value="DBR1"/>
    <property type="match status" value="1"/>
</dbReference>
<dbReference type="GO" id="GO:0000398">
    <property type="term" value="P:mRNA splicing, via spliceosome"/>
    <property type="evidence" value="ECO:0007669"/>
    <property type="project" value="TreeGrafter"/>
</dbReference>
<evidence type="ECO:0000256" key="6">
    <source>
        <dbReference type="ARBA" id="ARBA00022664"/>
    </source>
</evidence>
<feature type="compositionally biased region" description="Basic and acidic residues" evidence="13">
    <location>
        <begin position="660"/>
        <end position="679"/>
    </location>
</feature>
<name>A0AAD6E940_9EURO</name>
<keyword evidence="16" id="KW-1185">Reference proteome</keyword>
<keyword evidence="8" id="KW-0378">Hydrolase</keyword>
<feature type="compositionally biased region" description="Basic residues" evidence="13">
    <location>
        <begin position="688"/>
        <end position="701"/>
    </location>
</feature>
<keyword evidence="7" id="KW-0479">Metal-binding</keyword>
<dbReference type="GO" id="GO:0046872">
    <property type="term" value="F:metal ion binding"/>
    <property type="evidence" value="ECO:0007669"/>
    <property type="project" value="UniProtKB-KW"/>
</dbReference>
<evidence type="ECO:0000256" key="8">
    <source>
        <dbReference type="ARBA" id="ARBA00022801"/>
    </source>
</evidence>
<accession>A0AAD6E940</accession>
<dbReference type="InterPro" id="IPR029052">
    <property type="entry name" value="Metallo-depent_PP-like"/>
</dbReference>
<comment type="cofactor">
    <cofactor evidence="2">
        <name>Zn(2+)</name>
        <dbReference type="ChEBI" id="CHEBI:29105"/>
    </cofactor>
</comment>
<dbReference type="GO" id="GO:0005634">
    <property type="term" value="C:nucleus"/>
    <property type="evidence" value="ECO:0007669"/>
    <property type="project" value="UniProtKB-SubCell"/>
</dbReference>
<dbReference type="PANTHER" id="PTHR12849">
    <property type="entry name" value="RNA LARIAT DEBRANCHING ENZYME"/>
    <property type="match status" value="1"/>
</dbReference>
<dbReference type="Proteomes" id="UP001213799">
    <property type="component" value="Unassembled WGS sequence"/>
</dbReference>
<keyword evidence="10" id="KW-0408">Iron</keyword>
<feature type="region of interest" description="Disordered" evidence="13">
    <location>
        <begin position="660"/>
        <end position="727"/>
    </location>
</feature>
<dbReference type="InterPro" id="IPR004843">
    <property type="entry name" value="Calcineurin-like_PHP"/>
</dbReference>
<gene>
    <name evidence="15" type="ORF">N7537_007125</name>
</gene>
<keyword evidence="12" id="KW-0539">Nucleus</keyword>